<name>A0A482VQF5_ASBVE</name>
<dbReference type="InterPro" id="IPR007645">
    <property type="entry name" value="RNA_pol_Rpb2_3"/>
</dbReference>
<comment type="catalytic activity">
    <reaction evidence="25 30">
        <text>RNA(n) + a ribonucleoside 5'-triphosphate = RNA(n+1) + diphosphate</text>
        <dbReference type="Rhea" id="RHEA:21248"/>
        <dbReference type="Rhea" id="RHEA-COMP:14527"/>
        <dbReference type="Rhea" id="RHEA-COMP:17342"/>
        <dbReference type="ChEBI" id="CHEBI:33019"/>
        <dbReference type="ChEBI" id="CHEBI:61557"/>
        <dbReference type="ChEBI" id="CHEBI:140395"/>
        <dbReference type="EC" id="2.7.7.6"/>
    </reaction>
</comment>
<evidence type="ECO:0000256" key="4">
    <source>
        <dbReference type="ARBA" id="ARBA00004898"/>
    </source>
</evidence>
<dbReference type="Gene3D" id="3.90.1100.10">
    <property type="match status" value="1"/>
</dbReference>
<feature type="binding site" evidence="29">
    <location>
        <begin position="1489"/>
        <end position="1493"/>
    </location>
    <ligand>
        <name>FAD</name>
        <dbReference type="ChEBI" id="CHEBI:57692"/>
    </ligand>
</feature>
<evidence type="ECO:0000256" key="24">
    <source>
        <dbReference type="ARBA" id="ARBA00048375"/>
    </source>
</evidence>
<dbReference type="InterPro" id="IPR009100">
    <property type="entry name" value="AcylCoA_DH/oxidase_NM_dom_sf"/>
</dbReference>
<dbReference type="FunFam" id="3.90.1070.20:FF:000002">
    <property type="entry name" value="DNA-directed RNA polymerase subunit beta"/>
    <property type="match status" value="1"/>
</dbReference>
<dbReference type="InterPro" id="IPR007647">
    <property type="entry name" value="RNA_pol_Rpb2_5"/>
</dbReference>
<evidence type="ECO:0000256" key="20">
    <source>
        <dbReference type="ARBA" id="ARBA00023242"/>
    </source>
</evidence>
<keyword evidence="10 30" id="KW-0808">Transferase</keyword>
<dbReference type="GO" id="GO:0005739">
    <property type="term" value="C:mitochondrion"/>
    <property type="evidence" value="ECO:0007669"/>
    <property type="project" value="UniProtKB-SubCell"/>
</dbReference>
<dbReference type="FunFam" id="1.10.540.10:FF:000007">
    <property type="entry name" value="Isovaleryl-CoA dehydrogenase, mitochondrial"/>
    <property type="match status" value="1"/>
</dbReference>
<dbReference type="GO" id="GO:0006552">
    <property type="term" value="P:L-leucine catabolic process"/>
    <property type="evidence" value="ECO:0007669"/>
    <property type="project" value="UniProtKB-UniPathway"/>
</dbReference>
<dbReference type="InterPro" id="IPR006089">
    <property type="entry name" value="Acyl-CoA_DH_CS"/>
</dbReference>
<dbReference type="Gene3D" id="3.90.1070.20">
    <property type="match status" value="1"/>
</dbReference>
<evidence type="ECO:0000256" key="10">
    <source>
        <dbReference type="ARBA" id="ARBA00022679"/>
    </source>
</evidence>
<protein>
    <recommendedName>
        <fullName evidence="30">DNA-directed RNA polymerase subunit beta</fullName>
        <ecNumber evidence="30">2.7.7.6</ecNumber>
    </recommendedName>
</protein>
<dbReference type="CDD" id="cd00653">
    <property type="entry name" value="RNA_pol_B_RPB2"/>
    <property type="match status" value="1"/>
</dbReference>
<comment type="catalytic activity">
    <reaction evidence="24">
        <text>hexanoyl-CoA + oxidized [electron-transfer flavoprotein] + H(+) = (2E)-hexenoyl-CoA + reduced [electron-transfer flavoprotein]</text>
        <dbReference type="Rhea" id="RHEA:43464"/>
        <dbReference type="Rhea" id="RHEA-COMP:10685"/>
        <dbReference type="Rhea" id="RHEA-COMP:10686"/>
        <dbReference type="ChEBI" id="CHEBI:15378"/>
        <dbReference type="ChEBI" id="CHEBI:57692"/>
        <dbReference type="ChEBI" id="CHEBI:58307"/>
        <dbReference type="ChEBI" id="CHEBI:62077"/>
        <dbReference type="ChEBI" id="CHEBI:62620"/>
    </reaction>
</comment>
<dbReference type="STRING" id="1661398.A0A482VQF5"/>
<dbReference type="Gene3D" id="2.40.270.10">
    <property type="entry name" value="DNA-directed RNA polymerase, subunit 2, domain 6"/>
    <property type="match status" value="1"/>
</dbReference>
<dbReference type="FunFam" id="2.40.270.10:FF:000006">
    <property type="entry name" value="DNA-directed RNA polymerase subunit beta"/>
    <property type="match status" value="1"/>
</dbReference>
<comment type="subcellular location">
    <subcellularLocation>
        <location evidence="3">Mitochondrion</location>
    </subcellularLocation>
    <subcellularLocation>
        <location evidence="2">Nucleus</location>
    </subcellularLocation>
</comment>
<keyword evidence="17" id="KW-0560">Oxidoreductase</keyword>
<keyword evidence="42" id="KW-1185">Reference proteome</keyword>
<dbReference type="PROSITE" id="PS00073">
    <property type="entry name" value="ACYL_COA_DH_2"/>
    <property type="match status" value="1"/>
</dbReference>
<dbReference type="Gene3D" id="1.10.540.10">
    <property type="entry name" value="Acyl-CoA dehydrogenase/oxidase, N-terminal domain"/>
    <property type="match status" value="1"/>
</dbReference>
<evidence type="ECO:0000256" key="28">
    <source>
        <dbReference type="PIRSR" id="PIRSR634183-2"/>
    </source>
</evidence>
<feature type="domain" description="Acyl-CoA oxidase/dehydrogenase middle" evidence="33">
    <location>
        <begin position="1273"/>
        <end position="1370"/>
    </location>
</feature>
<evidence type="ECO:0000256" key="18">
    <source>
        <dbReference type="ARBA" id="ARBA00023128"/>
    </source>
</evidence>
<comment type="catalytic activity">
    <reaction evidence="23">
        <text>pentanoyl-CoA + oxidized [electron-transfer flavoprotein] + H(+) = (2E)-pentenoyl-CoA + reduced [electron-transfer flavoprotein]</text>
        <dbReference type="Rhea" id="RHEA:43456"/>
        <dbReference type="Rhea" id="RHEA-COMP:10685"/>
        <dbReference type="Rhea" id="RHEA-COMP:10686"/>
        <dbReference type="ChEBI" id="CHEBI:15378"/>
        <dbReference type="ChEBI" id="CHEBI:57389"/>
        <dbReference type="ChEBI" id="CHEBI:57692"/>
        <dbReference type="ChEBI" id="CHEBI:58307"/>
        <dbReference type="ChEBI" id="CHEBI:86160"/>
    </reaction>
</comment>
<dbReference type="InterPro" id="IPR007641">
    <property type="entry name" value="RNA_pol_Rpb2_7"/>
</dbReference>
<keyword evidence="14 29" id="KW-0274">FAD</keyword>
<accession>A0A482VQF5</accession>
<keyword evidence="20" id="KW-0539">Nucleus</keyword>
<dbReference type="InterPro" id="IPR007642">
    <property type="entry name" value="RNA_pol_Rpb2_2"/>
</dbReference>
<feature type="domain" description="Acyl-CoA dehydrogenase/oxidase C-terminal" evidence="31">
    <location>
        <begin position="1382"/>
        <end position="1530"/>
    </location>
</feature>
<dbReference type="InterPro" id="IPR014724">
    <property type="entry name" value="RNA_pol_RPB2_OB-fold"/>
</dbReference>
<dbReference type="Gene3D" id="1.20.140.10">
    <property type="entry name" value="Butyryl-CoA Dehydrogenase, subunit A, domain 3"/>
    <property type="match status" value="1"/>
</dbReference>
<dbReference type="GO" id="GO:0005634">
    <property type="term" value="C:nucleus"/>
    <property type="evidence" value="ECO:0007669"/>
    <property type="project" value="UniProtKB-SubCell"/>
</dbReference>
<keyword evidence="15" id="KW-0862">Zinc</keyword>
<dbReference type="FunFam" id="3.90.1800.10:FF:000003">
    <property type="entry name" value="DNA-directed RNA polymerase subunit beta"/>
    <property type="match status" value="1"/>
</dbReference>
<dbReference type="Pfam" id="PF04561">
    <property type="entry name" value="RNA_pol_Rpb2_2"/>
    <property type="match status" value="1"/>
</dbReference>
<evidence type="ECO:0000256" key="11">
    <source>
        <dbReference type="ARBA" id="ARBA00022695"/>
    </source>
</evidence>
<evidence type="ECO:0000259" key="32">
    <source>
        <dbReference type="Pfam" id="PF00562"/>
    </source>
</evidence>
<feature type="binding site" evidence="29">
    <location>
        <position position="1421"/>
    </location>
    <ligand>
        <name>FAD</name>
        <dbReference type="ChEBI" id="CHEBI:57692"/>
    </ligand>
</feature>
<organism evidence="41 42">
    <name type="scientific">Asbolus verrucosus</name>
    <name type="common">Desert ironclad beetle</name>
    <dbReference type="NCBI Taxonomy" id="1661398"/>
    <lineage>
        <taxon>Eukaryota</taxon>
        <taxon>Metazoa</taxon>
        <taxon>Ecdysozoa</taxon>
        <taxon>Arthropoda</taxon>
        <taxon>Hexapoda</taxon>
        <taxon>Insecta</taxon>
        <taxon>Pterygota</taxon>
        <taxon>Neoptera</taxon>
        <taxon>Endopterygota</taxon>
        <taxon>Coleoptera</taxon>
        <taxon>Polyphaga</taxon>
        <taxon>Cucujiformia</taxon>
        <taxon>Tenebrionidae</taxon>
        <taxon>Pimeliinae</taxon>
        <taxon>Asbolus</taxon>
    </lineage>
</organism>
<dbReference type="InterPro" id="IPR006091">
    <property type="entry name" value="Acyl-CoA_Oxase/DH_mid-dom"/>
</dbReference>
<evidence type="ECO:0000259" key="35">
    <source>
        <dbReference type="Pfam" id="PF04560"/>
    </source>
</evidence>
<dbReference type="FunFam" id="3.90.1100.10:FF:000021">
    <property type="entry name" value="DNA-directed RNA polymerase subunit beta"/>
    <property type="match status" value="1"/>
</dbReference>
<feature type="binding site" evidence="28">
    <location>
        <begin position="1393"/>
        <end position="1396"/>
    </location>
    <ligand>
        <name>substrate</name>
    </ligand>
</feature>
<dbReference type="GO" id="GO:0008270">
    <property type="term" value="F:zinc ion binding"/>
    <property type="evidence" value="ECO:0007669"/>
    <property type="project" value="UniProtKB-KW"/>
</dbReference>
<dbReference type="GO" id="GO:0003677">
    <property type="term" value="F:DNA binding"/>
    <property type="evidence" value="ECO:0007669"/>
    <property type="project" value="InterPro"/>
</dbReference>
<feature type="domain" description="RNA polymerase beta subunit protrusion" evidence="37">
    <location>
        <begin position="31"/>
        <end position="404"/>
    </location>
</feature>
<reference evidence="41 42" key="1">
    <citation type="submission" date="2017-03" db="EMBL/GenBank/DDBJ databases">
        <title>Genome of the blue death feigning beetle - Asbolus verrucosus.</title>
        <authorList>
            <person name="Rider S.D."/>
        </authorList>
    </citation>
    <scope>NUCLEOTIDE SEQUENCE [LARGE SCALE GENOMIC DNA]</scope>
    <source>
        <strain evidence="41">Butters</strain>
        <tissue evidence="41">Head and leg muscle</tissue>
    </source>
</reference>
<evidence type="ECO:0000256" key="27">
    <source>
        <dbReference type="PIRSR" id="PIRSR634183-1"/>
    </source>
</evidence>
<dbReference type="EMBL" id="QDEB01078467">
    <property type="protein sequence ID" value="RZC34619.1"/>
    <property type="molecule type" value="Genomic_DNA"/>
</dbReference>
<feature type="domain" description="DNA-directed RNA polymerase subunit 2 hybrid-binding" evidence="32">
    <location>
        <begin position="660"/>
        <end position="1030"/>
    </location>
</feature>
<sequence>MDFENAALLKKPIKEIEEKWKLVPAFLKVKGLVKQHIDSFNYFINVDIKKIVEANNKLVCDADPLFYIKYTNVYVGRPDVDEGFNISKPTTPHECRLRDMTYSAPISVDIEYTRGTQRVSKAGLMIGRMPIMLRSSNCVLSNKSEYELAKMNECPLDPGGYFVVKGQEKVILIQEQLSRNRMIVEESKWGVQCTVTSSTHEKKSRTNVLCKGNKYYLSHNSFTDPIPVSIIFKAMDITSDKEICELIGAEDISKLTPTLEECHILKINTQTAALKYIGSKLVVKRYVTSASKVKTPVDEARYVLATTVLAHVPVEDYNFRMKAIYLGVMVKRVMEAQSDKLFMDDKDYYGNKRLELAGSLISLMFEDAFKRFNWELKSIAEKTIPKIRATQFDVVKYMRSDLITNCLVYAISTGNWTIKRFRMERLGVTQVLSRLSYISALGMMTRVNSQFEKTRKVSGPRSLQPSQWGMLCPSDTPEGEACGLVKNLALMTHITTEDDEDPLIKLAVNLGVVNINVSSGMDIHAPDTFFVFLNGNILGTIRDYKKLVSTFRTLRRSGVISGHVSIYPNFLHRCVYISSDGGRLCRPYIIVENGKALVTQQHIVELEKGIRSFEDFLHDGLIEFLDVNEENDSFIACYEKDITVQTTHLEIATFTLLGVCAGLVPYPHHNQSPRNTYQCAMGKQAMGTIGYNQKNRMDTLLYSLVYPQAPMVKTKSIELTNFDKLPAGQNATIAVMSYSGYDIEDALIINKASIDRGFGRCLVYKNSKCTMKRYANQTFDRIQGPVIDTTTNQPMWKHGVLDSDGIVAPGELVENRQVLVNKSVPAVSAVPGSQTASVEYKDTPISYRNNEPSYIEKVLVSTNEEDTTIIKILLRQTRRPEIGDKFSSRHGQKGVVGLVVEQEDMPFNEYGICPDIIMNPHGYPSRMTVGKLIELLAGKAGLVEGKFHYGTAFGGSKVEDVCEELVNHGFNYQGKDFFYSGITGEPLEAYIYSGPVYYQKLKHMVQDKIHARGRGPRAVLTRQPTEGRSRDGGLRLGEMERDCLIGYGASMMLVERLMVSSDQCEVDVCNQCGRLGYCGWCNSCKSSAQVSSITMPYACKLLLTELQAMNITARLTLNHYCQLSLLLRNVTRIGAVNCRQISQHYPIDEHIFGLGNEQIQLRETIFNFSQKELAPKAYEIDKKNGFEDLRNFWKKLGDLGALGITANTEYGGTGGSYLDHVIIMEELSRGCAAIGLSYGAHSNLCINQIHRNGTEAQKQKYLPKLCSGEHIGALAMSEPNSGSDVVSMKLKAEKQGDYYILNGSKFWITNGPDADVLVVYAVTDASANKPQHGISTFIVEKGFPGFKTGSKLDKLGMRGSNTAELIFEDCKVPKANLLGRENKGVYVLMSGLDLERLVLAAGPVGIMQACCDIAFSYAHVRKQFNTRIGEFQLIQGKLADMYTTLGACRSYLYNVAKACDNKKVNSKDCAGVILYCAEKATQMALDAIQILGGNGYINDYPTGRLLRDAKLYEIGAGTSEIRRLVIGRSLNSEYS</sequence>
<dbReference type="NCBIfam" id="NF007175">
    <property type="entry name" value="PRK09606.1"/>
    <property type="match status" value="1"/>
</dbReference>
<dbReference type="GO" id="GO:0000428">
    <property type="term" value="C:DNA-directed RNA polymerase complex"/>
    <property type="evidence" value="ECO:0007669"/>
    <property type="project" value="UniProtKB-KW"/>
</dbReference>
<dbReference type="OrthoDB" id="10248617at2759"/>
<feature type="binding site" evidence="28">
    <location>
        <begin position="1516"/>
        <end position="1517"/>
    </location>
    <ligand>
        <name>substrate</name>
    </ligand>
</feature>
<dbReference type="Gene3D" id="3.90.1110.10">
    <property type="entry name" value="RNA polymerase Rpb2, domain 2"/>
    <property type="match status" value="1"/>
</dbReference>
<evidence type="ECO:0000256" key="30">
    <source>
        <dbReference type="RuleBase" id="RU363031"/>
    </source>
</evidence>
<dbReference type="GO" id="GO:0003899">
    <property type="term" value="F:DNA-directed RNA polymerase activity"/>
    <property type="evidence" value="ECO:0007669"/>
    <property type="project" value="UniProtKB-EC"/>
</dbReference>
<evidence type="ECO:0000256" key="15">
    <source>
        <dbReference type="ARBA" id="ARBA00022833"/>
    </source>
</evidence>
<dbReference type="Gene3D" id="2.40.110.10">
    <property type="entry name" value="Butyryl-CoA Dehydrogenase, subunit A, domain 2"/>
    <property type="match status" value="1"/>
</dbReference>
<feature type="domain" description="RNA polymerase Rpb2" evidence="36">
    <location>
        <begin position="180"/>
        <end position="355"/>
    </location>
</feature>
<comment type="caution">
    <text evidence="41">The sequence shown here is derived from an EMBL/GenBank/DDBJ whole genome shotgun (WGS) entry which is preliminary data.</text>
</comment>
<dbReference type="FunFam" id="2.40.110.10:FF:000004">
    <property type="entry name" value="Isovaleryl-CoA dehydrogenase, mitochondrial"/>
    <property type="match status" value="1"/>
</dbReference>
<evidence type="ECO:0000256" key="14">
    <source>
        <dbReference type="ARBA" id="ARBA00022827"/>
    </source>
</evidence>
<evidence type="ECO:0000256" key="8">
    <source>
        <dbReference type="ARBA" id="ARBA00022478"/>
    </source>
</evidence>
<comment type="similarity">
    <text evidence="6">Belongs to the acyl-CoA dehydrogenase family.</text>
</comment>
<comment type="subunit">
    <text evidence="7">Component of the RNA polymerase III (Pol III) complex consisting of 17 subunits.</text>
</comment>
<evidence type="ECO:0000256" key="12">
    <source>
        <dbReference type="ARBA" id="ARBA00022723"/>
    </source>
</evidence>
<feature type="active site" description="Proton acceptor" evidence="27">
    <location>
        <position position="1395"/>
    </location>
</feature>
<dbReference type="PROSITE" id="PS01166">
    <property type="entry name" value="RNA_POL_BETA"/>
    <property type="match status" value="1"/>
</dbReference>
<keyword evidence="12" id="KW-0479">Metal-binding</keyword>
<keyword evidence="8 30" id="KW-0240">DNA-directed RNA polymerase</keyword>
<feature type="binding site" evidence="29">
    <location>
        <begin position="1307"/>
        <end position="1309"/>
    </location>
    <ligand>
        <name>FAD</name>
        <dbReference type="ChEBI" id="CHEBI:57692"/>
    </ligand>
</feature>
<comment type="similarity">
    <text evidence="5 30">Belongs to the RNA polymerase beta chain family.</text>
</comment>
<dbReference type="InterPro" id="IPR036250">
    <property type="entry name" value="AcylCo_DH-like_C"/>
</dbReference>
<comment type="catalytic activity">
    <reaction evidence="26">
        <text>3-methylbutanoyl-CoA + oxidized [electron-transfer flavoprotein] + H(+) = 3-methylbut-2-enoyl-CoA + reduced [electron-transfer flavoprotein]</text>
        <dbReference type="Rhea" id="RHEA:12276"/>
        <dbReference type="Rhea" id="RHEA-COMP:10685"/>
        <dbReference type="Rhea" id="RHEA-COMP:10686"/>
        <dbReference type="ChEBI" id="CHEBI:15378"/>
        <dbReference type="ChEBI" id="CHEBI:57344"/>
        <dbReference type="ChEBI" id="CHEBI:57345"/>
        <dbReference type="ChEBI" id="CHEBI:57692"/>
        <dbReference type="ChEBI" id="CHEBI:58307"/>
        <dbReference type="EC" id="1.3.8.4"/>
    </reaction>
</comment>
<dbReference type="FunFam" id="1.20.140.10:FF:000003">
    <property type="entry name" value="isovaleryl-CoA dehydrogenase, mitochondrial"/>
    <property type="match status" value="1"/>
</dbReference>
<dbReference type="PANTHER" id="PTHR20856">
    <property type="entry name" value="DNA-DIRECTED RNA POLYMERASE I SUBUNIT 2"/>
    <property type="match status" value="1"/>
</dbReference>
<dbReference type="GO" id="GO:0032549">
    <property type="term" value="F:ribonucleoside binding"/>
    <property type="evidence" value="ECO:0007669"/>
    <property type="project" value="InterPro"/>
</dbReference>
<dbReference type="Pfam" id="PF04560">
    <property type="entry name" value="RNA_pol_Rpb2_7"/>
    <property type="match status" value="1"/>
</dbReference>
<evidence type="ECO:0000256" key="22">
    <source>
        <dbReference type="ARBA" id="ARBA00047736"/>
    </source>
</evidence>
<evidence type="ECO:0000259" key="36">
    <source>
        <dbReference type="Pfam" id="PF04561"/>
    </source>
</evidence>
<dbReference type="EC" id="2.7.7.6" evidence="30"/>
<comment type="pathway">
    <text evidence="4">Amino-acid degradation; L-leucine degradation; (S)-3-hydroxy-3-methylglutaryl-CoA from 3-isovaleryl-CoA: step 1/3.</text>
</comment>
<gene>
    <name evidence="41" type="ORF">BDFB_002872</name>
</gene>
<keyword evidence="11 30" id="KW-0548">Nucleotidyltransferase</keyword>
<dbReference type="FunFam" id="2.40.270.10:FF:000011">
    <property type="entry name" value="DNA-directed RNA polymerase subunit beta"/>
    <property type="match status" value="1"/>
</dbReference>
<dbReference type="Pfam" id="PF02770">
    <property type="entry name" value="Acyl-CoA_dh_M"/>
    <property type="match status" value="1"/>
</dbReference>
<dbReference type="InterPro" id="IPR013786">
    <property type="entry name" value="AcylCoA_DH/ox_N"/>
</dbReference>
<evidence type="ECO:0000259" key="37">
    <source>
        <dbReference type="Pfam" id="PF04563"/>
    </source>
</evidence>
<dbReference type="Pfam" id="PF00562">
    <property type="entry name" value="RNA_pol_Rpb2_6"/>
    <property type="match status" value="1"/>
</dbReference>
<evidence type="ECO:0000256" key="16">
    <source>
        <dbReference type="ARBA" id="ARBA00022946"/>
    </source>
</evidence>
<evidence type="ECO:0000256" key="9">
    <source>
        <dbReference type="ARBA" id="ARBA00022630"/>
    </source>
</evidence>
<dbReference type="Pfam" id="PF04566">
    <property type="entry name" value="RNA_pol_Rpb2_4"/>
    <property type="match status" value="1"/>
</dbReference>
<dbReference type="SUPFAM" id="SSF64484">
    <property type="entry name" value="beta and beta-prime subunits of DNA dependent RNA-polymerase"/>
    <property type="match status" value="1"/>
</dbReference>
<dbReference type="GO" id="GO:0006383">
    <property type="term" value="P:transcription by RNA polymerase III"/>
    <property type="evidence" value="ECO:0007669"/>
    <property type="project" value="UniProtKB-ARBA"/>
</dbReference>
<dbReference type="InterPro" id="IPR007644">
    <property type="entry name" value="RNA_pol_bsu_protrusion"/>
</dbReference>
<evidence type="ECO:0000313" key="42">
    <source>
        <dbReference type="Proteomes" id="UP000292052"/>
    </source>
</evidence>
<feature type="domain" description="RNA polymerase Rpb2" evidence="38">
    <location>
        <begin position="430"/>
        <end position="494"/>
    </location>
</feature>
<evidence type="ECO:0000256" key="19">
    <source>
        <dbReference type="ARBA" id="ARBA00023163"/>
    </source>
</evidence>
<feature type="binding site" evidence="29">
    <location>
        <position position="1432"/>
    </location>
    <ligand>
        <name>FAD</name>
        <dbReference type="ChEBI" id="CHEBI:57692"/>
    </ligand>
</feature>
<dbReference type="InterPro" id="IPR046373">
    <property type="entry name" value="Acyl-CoA_Oxase/DH_mid-dom_sf"/>
</dbReference>
<evidence type="ECO:0000256" key="3">
    <source>
        <dbReference type="ARBA" id="ARBA00004173"/>
    </source>
</evidence>
<dbReference type="InterPro" id="IPR007121">
    <property type="entry name" value="RNA_pol_bsu_CS"/>
</dbReference>
<dbReference type="InterPro" id="IPR007120">
    <property type="entry name" value="DNA-dir_RNAP_su2_dom"/>
</dbReference>
<evidence type="ECO:0000256" key="21">
    <source>
        <dbReference type="ARBA" id="ARBA00045583"/>
    </source>
</evidence>
<dbReference type="Pfam" id="PF02771">
    <property type="entry name" value="Acyl-CoA_dh_N"/>
    <property type="match status" value="1"/>
</dbReference>
<evidence type="ECO:0000256" key="23">
    <source>
        <dbReference type="ARBA" id="ARBA00048345"/>
    </source>
</evidence>
<dbReference type="InterPro" id="IPR015712">
    <property type="entry name" value="DNA-dir_RNA_pol_su2"/>
</dbReference>
<evidence type="ECO:0000259" key="40">
    <source>
        <dbReference type="Pfam" id="PF04567"/>
    </source>
</evidence>
<evidence type="ECO:0000256" key="17">
    <source>
        <dbReference type="ARBA" id="ARBA00023002"/>
    </source>
</evidence>
<comment type="catalytic activity">
    <reaction evidence="22">
        <text>butanoyl-CoA + oxidized [electron-transfer flavoprotein] + H(+) = (2E)-butenoyl-CoA + reduced [electron-transfer flavoprotein]</text>
        <dbReference type="Rhea" id="RHEA:24004"/>
        <dbReference type="Rhea" id="RHEA-COMP:10685"/>
        <dbReference type="Rhea" id="RHEA-COMP:10686"/>
        <dbReference type="ChEBI" id="CHEBI:15378"/>
        <dbReference type="ChEBI" id="CHEBI:57332"/>
        <dbReference type="ChEBI" id="CHEBI:57371"/>
        <dbReference type="ChEBI" id="CHEBI:57692"/>
        <dbReference type="ChEBI" id="CHEBI:58307"/>
        <dbReference type="EC" id="1.3.8.1"/>
    </reaction>
</comment>
<feature type="domain" description="RNA polymerase Rpb2" evidence="39">
    <location>
        <begin position="531"/>
        <end position="592"/>
    </location>
</feature>
<feature type="binding site" evidence="29">
    <location>
        <begin position="1518"/>
        <end position="1520"/>
    </location>
    <ligand>
        <name>FAD</name>
        <dbReference type="ChEBI" id="CHEBI:57692"/>
    </ligand>
</feature>
<dbReference type="FunFam" id="3.90.1110.10:FF:000006">
    <property type="entry name" value="DNA-directed RNA polymerase subunit beta"/>
    <property type="match status" value="1"/>
</dbReference>
<dbReference type="CDD" id="cd01156">
    <property type="entry name" value="IVD"/>
    <property type="match status" value="1"/>
</dbReference>
<comment type="cofactor">
    <cofactor evidence="1 29">
        <name>FAD</name>
        <dbReference type="ChEBI" id="CHEBI:57692"/>
    </cofactor>
</comment>
<evidence type="ECO:0000256" key="7">
    <source>
        <dbReference type="ARBA" id="ARBA00011206"/>
    </source>
</evidence>
<dbReference type="Pfam" id="PF04563">
    <property type="entry name" value="RNA_pol_Rpb2_1"/>
    <property type="match status" value="1"/>
</dbReference>
<evidence type="ECO:0000259" key="39">
    <source>
        <dbReference type="Pfam" id="PF04566"/>
    </source>
</evidence>
<dbReference type="InterPro" id="IPR037033">
    <property type="entry name" value="DNA-dir_RNAP_su2_hyb_sf"/>
</dbReference>
<dbReference type="Gene3D" id="2.40.50.150">
    <property type="match status" value="1"/>
</dbReference>
<evidence type="ECO:0000256" key="2">
    <source>
        <dbReference type="ARBA" id="ARBA00004123"/>
    </source>
</evidence>
<feature type="domain" description="RNA polymerase Rpb2" evidence="35">
    <location>
        <begin position="1032"/>
        <end position="1116"/>
    </location>
</feature>
<keyword evidence="13" id="KW-0863">Zinc-finger</keyword>
<dbReference type="Pfam" id="PF04565">
    <property type="entry name" value="RNA_pol_Rpb2_3"/>
    <property type="match status" value="1"/>
</dbReference>
<feature type="binding site" evidence="28">
    <location>
        <position position="1283"/>
    </location>
    <ligand>
        <name>substrate</name>
    </ligand>
</feature>
<dbReference type="InterPro" id="IPR037034">
    <property type="entry name" value="RNA_pol_Rpb2_2_sf"/>
</dbReference>
<feature type="binding site" evidence="29">
    <location>
        <begin position="1274"/>
        <end position="1283"/>
    </location>
    <ligand>
        <name>FAD</name>
        <dbReference type="ChEBI" id="CHEBI:57692"/>
    </ligand>
</feature>
<dbReference type="SUPFAM" id="SSF56645">
    <property type="entry name" value="Acyl-CoA dehydrogenase NM domain-like"/>
    <property type="match status" value="1"/>
</dbReference>
<evidence type="ECO:0000256" key="13">
    <source>
        <dbReference type="ARBA" id="ARBA00022771"/>
    </source>
</evidence>
<feature type="domain" description="RNA polymerase Rpb2" evidence="40">
    <location>
        <begin position="613"/>
        <end position="645"/>
    </location>
</feature>
<evidence type="ECO:0000259" key="33">
    <source>
        <dbReference type="Pfam" id="PF02770"/>
    </source>
</evidence>
<keyword evidence="18" id="KW-0496">Mitochondrion</keyword>
<dbReference type="Proteomes" id="UP000292052">
    <property type="component" value="Unassembled WGS sequence"/>
</dbReference>
<feature type="domain" description="Acyl-CoA dehydrogenase/oxidase N-terminal" evidence="34">
    <location>
        <begin position="1156"/>
        <end position="1269"/>
    </location>
</feature>
<evidence type="ECO:0000259" key="31">
    <source>
        <dbReference type="Pfam" id="PF00441"/>
    </source>
</evidence>
<evidence type="ECO:0000256" key="25">
    <source>
        <dbReference type="ARBA" id="ARBA00048552"/>
    </source>
</evidence>
<dbReference type="Gene3D" id="3.90.1800.10">
    <property type="entry name" value="RNA polymerase alpha subunit dimerisation domain"/>
    <property type="match status" value="1"/>
</dbReference>
<dbReference type="InterPro" id="IPR007646">
    <property type="entry name" value="RNA_pol_Rpb2_4"/>
</dbReference>
<evidence type="ECO:0000256" key="6">
    <source>
        <dbReference type="ARBA" id="ARBA00009347"/>
    </source>
</evidence>
<dbReference type="Pfam" id="PF00441">
    <property type="entry name" value="Acyl-CoA_dh_1"/>
    <property type="match status" value="1"/>
</dbReference>
<dbReference type="Pfam" id="PF04567">
    <property type="entry name" value="RNA_pol_Rpb2_5"/>
    <property type="match status" value="1"/>
</dbReference>
<dbReference type="PROSITE" id="PS00072">
    <property type="entry name" value="ACYL_COA_DH_1"/>
    <property type="match status" value="1"/>
</dbReference>
<dbReference type="FunFam" id="3.90.1100.10:FF:000006">
    <property type="entry name" value="DNA-directed RNA polymerase subunit beta"/>
    <property type="match status" value="1"/>
</dbReference>
<proteinExistence type="inferred from homology"/>
<evidence type="ECO:0000256" key="5">
    <source>
        <dbReference type="ARBA" id="ARBA00006835"/>
    </source>
</evidence>
<dbReference type="FunFam" id="2.40.50.150:FF:000003">
    <property type="entry name" value="DNA-directed RNA polymerase subunit beta"/>
    <property type="match status" value="1"/>
</dbReference>
<evidence type="ECO:0000256" key="26">
    <source>
        <dbReference type="ARBA" id="ARBA00052875"/>
    </source>
</evidence>
<comment type="function">
    <text evidence="21">Catalyzes the conversion of isovaleryl-CoA/3-methylbutanoyl-CoA to 3-methylbut-2-enoyl-CoA as an intermediate step in the leucine (Leu) catabolic pathway. To a lesser extent, is also able to catalyze the oxidation of other saturated short-chain acyl-CoA thioesters as pentanoyl-CoA, hexenoyl-CoA and butenoyl-CoA.</text>
</comment>
<dbReference type="GO" id="GO:0008470">
    <property type="term" value="F:3-methylbutanoyl-CoA dehydrogenase activity"/>
    <property type="evidence" value="ECO:0007669"/>
    <property type="project" value="UniProtKB-EC"/>
</dbReference>
<dbReference type="InterPro" id="IPR009075">
    <property type="entry name" value="AcylCo_DH/oxidase_C"/>
</dbReference>
<evidence type="ECO:0000256" key="1">
    <source>
        <dbReference type="ARBA" id="ARBA00001974"/>
    </source>
</evidence>
<keyword evidence="16" id="KW-0809">Transit peptide</keyword>
<evidence type="ECO:0000259" key="38">
    <source>
        <dbReference type="Pfam" id="PF04565"/>
    </source>
</evidence>
<comment type="function">
    <text evidence="30">DNA-dependent RNA polymerase catalyzes the transcription of DNA into RNA using the four ribonucleoside triphosphates as substrates.</text>
</comment>
<feature type="binding site" evidence="28">
    <location>
        <position position="1386"/>
    </location>
    <ligand>
        <name>substrate</name>
    </ligand>
</feature>
<evidence type="ECO:0000313" key="41">
    <source>
        <dbReference type="EMBL" id="RZC34619.1"/>
    </source>
</evidence>
<evidence type="ECO:0000259" key="34">
    <source>
        <dbReference type="Pfam" id="PF02771"/>
    </source>
</evidence>
<keyword evidence="19 30" id="KW-0804">Transcription</keyword>
<evidence type="ECO:0000256" key="29">
    <source>
        <dbReference type="PIRSR" id="PIRSR634183-3"/>
    </source>
</evidence>
<keyword evidence="9" id="KW-0285">Flavoprotein</keyword>
<dbReference type="InterPro" id="IPR034183">
    <property type="entry name" value="IVD"/>
</dbReference>
<dbReference type="UniPathway" id="UPA00363">
    <property type="reaction ID" value="UER00860"/>
</dbReference>
<dbReference type="GO" id="GO:0050660">
    <property type="term" value="F:flavin adenine dinucleotide binding"/>
    <property type="evidence" value="ECO:0007669"/>
    <property type="project" value="InterPro"/>
</dbReference>
<dbReference type="SUPFAM" id="SSF47203">
    <property type="entry name" value="Acyl-CoA dehydrogenase C-terminal domain-like"/>
    <property type="match status" value="1"/>
</dbReference>
<dbReference type="InterPro" id="IPR037069">
    <property type="entry name" value="AcylCoA_DH/ox_N_sf"/>
</dbReference>